<name>A0A7S7NT07_PALFE</name>
<protein>
    <submittedName>
        <fullName evidence="2">Uncharacterized protein</fullName>
    </submittedName>
</protein>
<reference evidence="2 3" key="1">
    <citation type="submission" date="2020-10" db="EMBL/GenBank/DDBJ databases">
        <title>Complete genome sequence of Paludibaculum fermentans P105T, a facultatively anaerobic acidobacterium capable of dissimilatory Fe(III) reduction.</title>
        <authorList>
            <person name="Dedysh S.N."/>
            <person name="Beletsky A.V."/>
            <person name="Kulichevskaya I.S."/>
            <person name="Mardanov A.V."/>
            <person name="Ravin N.V."/>
        </authorList>
    </citation>
    <scope>NUCLEOTIDE SEQUENCE [LARGE SCALE GENOMIC DNA]</scope>
    <source>
        <strain evidence="2 3">P105</strain>
    </source>
</reference>
<gene>
    <name evidence="2" type="ORF">IRI77_04385</name>
</gene>
<proteinExistence type="predicted"/>
<dbReference type="Proteomes" id="UP000593892">
    <property type="component" value="Chromosome"/>
</dbReference>
<evidence type="ECO:0000256" key="1">
    <source>
        <dbReference type="SAM" id="SignalP"/>
    </source>
</evidence>
<sequence>MRLLKTTLFTLLLACTASAGVGISINIGSAPYYGYAPPDVAYVQRYVPEYDMPRVFVIARYAHVHPTVVVDMYRRGYGWDGICSRYRVPVAAFDSYYGPRGRYYAPPPPPPRYYGGYSYAPRGNGFYDGRGYDRNYNRGYDRRYEKHWDKHYDRGRGHDRGRW</sequence>
<evidence type="ECO:0000313" key="3">
    <source>
        <dbReference type="Proteomes" id="UP000593892"/>
    </source>
</evidence>
<organism evidence="2 3">
    <name type="scientific">Paludibaculum fermentans</name>
    <dbReference type="NCBI Taxonomy" id="1473598"/>
    <lineage>
        <taxon>Bacteria</taxon>
        <taxon>Pseudomonadati</taxon>
        <taxon>Acidobacteriota</taxon>
        <taxon>Terriglobia</taxon>
        <taxon>Bryobacterales</taxon>
        <taxon>Bryobacteraceae</taxon>
        <taxon>Paludibaculum</taxon>
    </lineage>
</organism>
<keyword evidence="3" id="KW-1185">Reference proteome</keyword>
<dbReference type="EMBL" id="CP063849">
    <property type="protein sequence ID" value="QOY89205.1"/>
    <property type="molecule type" value="Genomic_DNA"/>
</dbReference>
<feature type="chain" id="PRO_5032977972" evidence="1">
    <location>
        <begin position="20"/>
        <end position="163"/>
    </location>
</feature>
<dbReference type="KEGG" id="pfer:IRI77_04385"/>
<dbReference type="AlphaFoldDB" id="A0A7S7NT07"/>
<dbReference type="RefSeq" id="WP_194450867.1">
    <property type="nucleotide sequence ID" value="NZ_CP063849.1"/>
</dbReference>
<keyword evidence="1" id="KW-0732">Signal</keyword>
<feature type="signal peptide" evidence="1">
    <location>
        <begin position="1"/>
        <end position="19"/>
    </location>
</feature>
<accession>A0A7S7NT07</accession>
<evidence type="ECO:0000313" key="2">
    <source>
        <dbReference type="EMBL" id="QOY89205.1"/>
    </source>
</evidence>